<dbReference type="EMBL" id="JBHTKY010000030">
    <property type="protein sequence ID" value="MFD1167080.1"/>
    <property type="molecule type" value="Genomic_DNA"/>
</dbReference>
<dbReference type="Gene3D" id="1.10.40.40">
    <property type="entry name" value="Deoxyribonucleotidase, domain 2"/>
    <property type="match status" value="1"/>
</dbReference>
<dbReference type="InterPro" id="IPR010708">
    <property type="entry name" value="5'(3')-deoxyribonucleotidase"/>
</dbReference>
<dbReference type="PANTHER" id="PTHR16504">
    <property type="entry name" value="5'(3')-DEOXYRIBONUCLEOTIDASE"/>
    <property type="match status" value="1"/>
</dbReference>
<sequence length="179" mass="21098">MSTRKTIAIDMDGVLANNMAHYLDYHFKETGIRILEKEIQGKPEERCFEDPDAVYRYLKMPDFFRTLPINPDAQEVVKKLNDHFNVFIVSAAMEFPWSLVEKYEWLGEHFPFITWHQIVFCGNKGIIKADYMIDDHIYNLRSFSGTGLIFDCYHNINETGFERLMGWKAVEEYFFGKEG</sequence>
<organism evidence="2 3">
    <name type="scientific">Sphingobacterium daejeonense</name>
    <dbReference type="NCBI Taxonomy" id="371142"/>
    <lineage>
        <taxon>Bacteria</taxon>
        <taxon>Pseudomonadati</taxon>
        <taxon>Bacteroidota</taxon>
        <taxon>Sphingobacteriia</taxon>
        <taxon>Sphingobacteriales</taxon>
        <taxon>Sphingobacteriaceae</taxon>
        <taxon>Sphingobacterium</taxon>
    </lineage>
</organism>
<dbReference type="InterPro" id="IPR036412">
    <property type="entry name" value="HAD-like_sf"/>
</dbReference>
<evidence type="ECO:0000313" key="3">
    <source>
        <dbReference type="Proteomes" id="UP001597205"/>
    </source>
</evidence>
<evidence type="ECO:0000313" key="2">
    <source>
        <dbReference type="EMBL" id="MFD1167080.1"/>
    </source>
</evidence>
<dbReference type="SFLD" id="SFLDS00003">
    <property type="entry name" value="Haloacid_Dehalogenase"/>
    <property type="match status" value="1"/>
</dbReference>
<reference evidence="3" key="1">
    <citation type="journal article" date="2019" name="Int. J. Syst. Evol. Microbiol.">
        <title>The Global Catalogue of Microorganisms (GCM) 10K type strain sequencing project: providing services to taxonomists for standard genome sequencing and annotation.</title>
        <authorList>
            <consortium name="The Broad Institute Genomics Platform"/>
            <consortium name="The Broad Institute Genome Sequencing Center for Infectious Disease"/>
            <person name="Wu L."/>
            <person name="Ma J."/>
        </authorList>
    </citation>
    <scope>NUCLEOTIDE SEQUENCE [LARGE SCALE GENOMIC DNA]</scope>
    <source>
        <strain evidence="3">CCUG 52468</strain>
    </source>
</reference>
<dbReference type="Pfam" id="PF06941">
    <property type="entry name" value="NT5C"/>
    <property type="match status" value="1"/>
</dbReference>
<name>A0ABW3RPS7_9SPHI</name>
<dbReference type="Gene3D" id="3.40.50.1000">
    <property type="entry name" value="HAD superfamily/HAD-like"/>
    <property type="match status" value="1"/>
</dbReference>
<accession>A0ABW3RPS7</accession>
<dbReference type="InterPro" id="IPR023214">
    <property type="entry name" value="HAD_sf"/>
</dbReference>
<evidence type="ECO:0000256" key="1">
    <source>
        <dbReference type="ARBA" id="ARBA00009589"/>
    </source>
</evidence>
<dbReference type="SUPFAM" id="SSF56784">
    <property type="entry name" value="HAD-like"/>
    <property type="match status" value="1"/>
</dbReference>
<dbReference type="RefSeq" id="WP_380898175.1">
    <property type="nucleotide sequence ID" value="NZ_JBHTKY010000030.1"/>
</dbReference>
<protein>
    <submittedName>
        <fullName evidence="2">5'(3')-deoxyribonucleotidase</fullName>
    </submittedName>
</protein>
<keyword evidence="3" id="KW-1185">Reference proteome</keyword>
<dbReference type="SFLD" id="SFLDG01126">
    <property type="entry name" value="C1.2:_Nucleotidase_Like"/>
    <property type="match status" value="1"/>
</dbReference>
<proteinExistence type="inferred from homology"/>
<comment type="caution">
    <text evidence="2">The sequence shown here is derived from an EMBL/GenBank/DDBJ whole genome shotgun (WGS) entry which is preliminary data.</text>
</comment>
<dbReference type="PANTHER" id="PTHR16504:SF4">
    <property type="entry name" value="5'(3')-DEOXYRIBONUCLEOTIDASE"/>
    <property type="match status" value="1"/>
</dbReference>
<comment type="similarity">
    <text evidence="1">Belongs to the 5'(3')-deoxyribonucleotidase family.</text>
</comment>
<dbReference type="Proteomes" id="UP001597205">
    <property type="component" value="Unassembled WGS sequence"/>
</dbReference>
<dbReference type="SFLD" id="SFLDG01146">
    <property type="entry name" value="C1.2.2"/>
    <property type="match status" value="1"/>
</dbReference>
<gene>
    <name evidence="2" type="ORF">ACFQ2C_15860</name>
</gene>